<organism evidence="5 6">
    <name type="scientific">Oenococcus oeni</name>
    <name type="common">Leuconostoc oenos</name>
    <dbReference type="NCBI Taxonomy" id="1247"/>
    <lineage>
        <taxon>Bacteria</taxon>
        <taxon>Bacillati</taxon>
        <taxon>Bacillota</taxon>
        <taxon>Bacilli</taxon>
        <taxon>Lactobacillales</taxon>
        <taxon>Lactobacillaceae</taxon>
        <taxon>Oenococcus</taxon>
    </lineage>
</organism>
<dbReference type="Gene3D" id="1.10.260.40">
    <property type="entry name" value="lambda repressor-like DNA-binding domains"/>
    <property type="match status" value="1"/>
</dbReference>
<sequence length="333" mass="38198">MKRANISDVAKEVGVSATTISRFLNGEFNKMSPSTKEEIENAIEKLNYRPFSSAREMRTDSTKTIGVIVGDTSNIFSSLLFTGIYDIFQPFEYSVLLLNANNSEKEEQRGINRLLSQRVDGLIIQPSQKKFKSYQNIIDSDTPLVMVDREVYEQPLKVNKVITNNFNSSSDMVLELDKKNYKRIILICNIKIISAQTPRIKGFDEIAKKKNIQVEILNVNNHTDEWFKNNLFQMIKKNNYKTVLVTLMGPLLFKALSFCKEFNLAFPEDIGILSFDDWDWSKFVHNGIDLIEQNPLEIGKKAGKNLYKYIHNDLENMKSVDVIPAKRVFGNSL</sequence>
<evidence type="ECO:0000256" key="3">
    <source>
        <dbReference type="ARBA" id="ARBA00023163"/>
    </source>
</evidence>
<dbReference type="PROSITE" id="PS00356">
    <property type="entry name" value="HTH_LACI_1"/>
    <property type="match status" value="1"/>
</dbReference>
<keyword evidence="2" id="KW-0238">DNA-binding</keyword>
<accession>A0AAQ2URV4</accession>
<gene>
    <name evidence="5" type="ORF">OENI_1224</name>
</gene>
<feature type="domain" description="HTH lacI-type" evidence="4">
    <location>
        <begin position="4"/>
        <end position="59"/>
    </location>
</feature>
<evidence type="ECO:0000256" key="2">
    <source>
        <dbReference type="ARBA" id="ARBA00023125"/>
    </source>
</evidence>
<dbReference type="Proteomes" id="UP000294726">
    <property type="component" value="Chromosome"/>
</dbReference>
<dbReference type="Pfam" id="PF00356">
    <property type="entry name" value="LacI"/>
    <property type="match status" value="1"/>
</dbReference>
<dbReference type="RefSeq" id="WP_186413983.1">
    <property type="nucleotide sequence ID" value="NZ_LR031358.1"/>
</dbReference>
<dbReference type="InterPro" id="IPR000843">
    <property type="entry name" value="HTH_LacI"/>
</dbReference>
<evidence type="ECO:0000259" key="4">
    <source>
        <dbReference type="PROSITE" id="PS50932"/>
    </source>
</evidence>
<dbReference type="SUPFAM" id="SSF47413">
    <property type="entry name" value="lambda repressor-like DNA-binding domains"/>
    <property type="match status" value="1"/>
</dbReference>
<name>A0AAQ2URV4_OENOE</name>
<dbReference type="GO" id="GO:0003700">
    <property type="term" value="F:DNA-binding transcription factor activity"/>
    <property type="evidence" value="ECO:0007669"/>
    <property type="project" value="TreeGrafter"/>
</dbReference>
<dbReference type="AlphaFoldDB" id="A0AAQ2URV4"/>
<dbReference type="Gene3D" id="3.40.50.2300">
    <property type="match status" value="2"/>
</dbReference>
<dbReference type="GO" id="GO:0000976">
    <property type="term" value="F:transcription cis-regulatory region binding"/>
    <property type="evidence" value="ECO:0007669"/>
    <property type="project" value="TreeGrafter"/>
</dbReference>
<dbReference type="PANTHER" id="PTHR30146">
    <property type="entry name" value="LACI-RELATED TRANSCRIPTIONAL REPRESSOR"/>
    <property type="match status" value="1"/>
</dbReference>
<dbReference type="InterPro" id="IPR028082">
    <property type="entry name" value="Peripla_BP_I"/>
</dbReference>
<dbReference type="SUPFAM" id="SSF53822">
    <property type="entry name" value="Periplasmic binding protein-like I"/>
    <property type="match status" value="1"/>
</dbReference>
<reference evidence="5 6" key="1">
    <citation type="submission" date="2018-08" db="EMBL/GenBank/DDBJ databases">
        <authorList>
            <person name="Lorentzen P. G. S. M."/>
        </authorList>
    </citation>
    <scope>NUCLEOTIDE SEQUENCE [LARGE SCALE GENOMIC DNA]</scope>
    <source>
        <strain evidence="5 6">CRBO_1381</strain>
    </source>
</reference>
<keyword evidence="3" id="KW-0804">Transcription</keyword>
<evidence type="ECO:0000313" key="6">
    <source>
        <dbReference type="Proteomes" id="UP000294726"/>
    </source>
</evidence>
<dbReference type="PROSITE" id="PS50932">
    <property type="entry name" value="HTH_LACI_2"/>
    <property type="match status" value="1"/>
</dbReference>
<dbReference type="Pfam" id="PF00532">
    <property type="entry name" value="Peripla_BP_1"/>
    <property type="match status" value="1"/>
</dbReference>
<proteinExistence type="predicted"/>
<evidence type="ECO:0000256" key="1">
    <source>
        <dbReference type="ARBA" id="ARBA00023015"/>
    </source>
</evidence>
<dbReference type="InterPro" id="IPR010982">
    <property type="entry name" value="Lambda_DNA-bd_dom_sf"/>
</dbReference>
<evidence type="ECO:0000313" key="5">
    <source>
        <dbReference type="EMBL" id="VDB98459.1"/>
    </source>
</evidence>
<dbReference type="InterPro" id="IPR001761">
    <property type="entry name" value="Peripla_BP/Lac1_sug-bd_dom"/>
</dbReference>
<dbReference type="CDD" id="cd01392">
    <property type="entry name" value="HTH_LacI"/>
    <property type="match status" value="1"/>
</dbReference>
<dbReference type="SMART" id="SM00354">
    <property type="entry name" value="HTH_LACI"/>
    <property type="match status" value="1"/>
</dbReference>
<dbReference type="PANTHER" id="PTHR30146:SF154">
    <property type="entry name" value="TRANSCRIPTION REGULATOR, MEMBER OF GALR FAMILY"/>
    <property type="match status" value="1"/>
</dbReference>
<protein>
    <submittedName>
        <fullName evidence="5">LacI family transcriptional regulator</fullName>
    </submittedName>
</protein>
<keyword evidence="1" id="KW-0805">Transcription regulation</keyword>
<dbReference type="EMBL" id="LR031358">
    <property type="protein sequence ID" value="VDB98459.1"/>
    <property type="molecule type" value="Genomic_DNA"/>
</dbReference>